<dbReference type="SUPFAM" id="SSF54001">
    <property type="entry name" value="Cysteine proteinases"/>
    <property type="match status" value="1"/>
</dbReference>
<dbReference type="GO" id="GO:0006508">
    <property type="term" value="P:proteolysis"/>
    <property type="evidence" value="ECO:0007669"/>
    <property type="project" value="UniProtKB-KW"/>
</dbReference>
<feature type="compositionally biased region" description="Low complexity" evidence="5">
    <location>
        <begin position="70"/>
        <end position="86"/>
    </location>
</feature>
<keyword evidence="2" id="KW-0645">Protease</keyword>
<protein>
    <submittedName>
        <fullName evidence="8">Cell wall-associated NlpC family hydrolase</fullName>
        <ecNumber evidence="8">3.4.-.-</ecNumber>
    </submittedName>
</protein>
<dbReference type="Proteomes" id="UP001234216">
    <property type="component" value="Unassembled WGS sequence"/>
</dbReference>
<feature type="region of interest" description="Disordered" evidence="5">
    <location>
        <begin position="118"/>
        <end position="154"/>
    </location>
</feature>
<evidence type="ECO:0000256" key="1">
    <source>
        <dbReference type="ARBA" id="ARBA00007074"/>
    </source>
</evidence>
<feature type="chain" id="PRO_5043443253" evidence="6">
    <location>
        <begin position="42"/>
        <end position="586"/>
    </location>
</feature>
<reference evidence="8" key="1">
    <citation type="submission" date="2023-07" db="EMBL/GenBank/DDBJ databases">
        <title>Comparative genomics of wheat-associated soil bacteria to identify genetic determinants of phenazine resistance.</title>
        <authorList>
            <person name="Mouncey N."/>
        </authorList>
    </citation>
    <scope>NUCLEOTIDE SEQUENCE</scope>
    <source>
        <strain evidence="8">V4I22</strain>
    </source>
</reference>
<dbReference type="InterPro" id="IPR000064">
    <property type="entry name" value="NLP_P60_dom"/>
</dbReference>
<dbReference type="Gene3D" id="3.90.1720.10">
    <property type="entry name" value="endopeptidase domain like (from Nostoc punctiforme)"/>
    <property type="match status" value="1"/>
</dbReference>
<evidence type="ECO:0000259" key="7">
    <source>
        <dbReference type="PROSITE" id="PS51935"/>
    </source>
</evidence>
<dbReference type="PROSITE" id="PS51935">
    <property type="entry name" value="NLPC_P60"/>
    <property type="match status" value="1"/>
</dbReference>
<comment type="similarity">
    <text evidence="1">Belongs to the peptidase C40 family.</text>
</comment>
<dbReference type="EC" id="3.4.-.-" evidence="8"/>
<evidence type="ECO:0000256" key="2">
    <source>
        <dbReference type="ARBA" id="ARBA00022670"/>
    </source>
</evidence>
<evidence type="ECO:0000256" key="5">
    <source>
        <dbReference type="SAM" id="MobiDB-lite"/>
    </source>
</evidence>
<feature type="region of interest" description="Disordered" evidence="5">
    <location>
        <begin position="172"/>
        <end position="209"/>
    </location>
</feature>
<gene>
    <name evidence="8" type="ORF">QFZ22_008648</name>
</gene>
<dbReference type="Pfam" id="PF00877">
    <property type="entry name" value="NLPC_P60"/>
    <property type="match status" value="1"/>
</dbReference>
<dbReference type="AlphaFoldDB" id="A0AAW8FSV7"/>
<feature type="compositionally biased region" description="Low complexity" evidence="5">
    <location>
        <begin position="172"/>
        <end position="183"/>
    </location>
</feature>
<name>A0AAW8FSV7_9ACTN</name>
<evidence type="ECO:0000256" key="4">
    <source>
        <dbReference type="ARBA" id="ARBA00022807"/>
    </source>
</evidence>
<evidence type="ECO:0000256" key="3">
    <source>
        <dbReference type="ARBA" id="ARBA00022801"/>
    </source>
</evidence>
<dbReference type="PANTHER" id="PTHR47359">
    <property type="entry name" value="PEPTIDOGLYCAN DL-ENDOPEPTIDASE CWLO"/>
    <property type="match status" value="1"/>
</dbReference>
<dbReference type="EMBL" id="JAUSZV010000005">
    <property type="protein sequence ID" value="MDQ0912663.1"/>
    <property type="molecule type" value="Genomic_DNA"/>
</dbReference>
<comment type="caution">
    <text evidence="8">The sequence shown here is derived from an EMBL/GenBank/DDBJ whole genome shotgun (WGS) entry which is preliminary data.</text>
</comment>
<dbReference type="InterPro" id="IPR051794">
    <property type="entry name" value="PG_Endopeptidase_C40"/>
</dbReference>
<accession>A0AAW8FSV7</accession>
<feature type="compositionally biased region" description="Basic and acidic residues" evidence="5">
    <location>
        <begin position="133"/>
        <end position="151"/>
    </location>
</feature>
<keyword evidence="4" id="KW-0788">Thiol protease</keyword>
<sequence>MAPDRISRNGGFSLPAKRNSALATAAIASAALLSQTGNAAADEGPSHDEVSRRVTNLYDRAETDSGTYNATRAARTASSTRGRTGPATGGGRRTGGDPALDDIAKQWYGAARAKTGPTIAATLPSDRVAARPAETRRQRPSDAPSAREPKPAEGAMPELTAAPTLALPSAPETAPAALTAAPAQSPSWAPERASQNLTGTGEMPALGSPQLVTGVPEYTPRSVTGVPEYTTQPVTVAPEYTAQPVTGFPEYTPQPAAATSDYTSQPAIAAPGFTTRPTAGALEYTAQPATGFPEYAPQVSAGHPEYSPQIGTGLPDHTGQLATGLPEYTAQTTTGFTDYSGQLGTGTPEYTAQTTTGFPDYGDRLTTGIPEYAAQATPRFPEYTAQNTTGFAEYSAQPTTAHPEYSTPLTAPLATIAPPPADTVQTVPAALQNIPGIPAPRAPEPDWQAPQPAAAPSVDLPTVDPGYDSKVIQVLAFARSQIGKPCVWGAAGPGSYDNSGLTQAAWKVAGVSLPRTTLGQASTGTAVSLYAMQPGDLVFFHDDFSHVGLCTGNGMMIHAPGPGASIREESIYPTGESIIRGAIRPV</sequence>
<feature type="region of interest" description="Disordered" evidence="5">
    <location>
        <begin position="37"/>
        <end position="100"/>
    </location>
</feature>
<evidence type="ECO:0000256" key="6">
    <source>
        <dbReference type="SAM" id="SignalP"/>
    </source>
</evidence>
<dbReference type="RefSeq" id="WP_373431024.1">
    <property type="nucleotide sequence ID" value="NZ_JAUSZV010000005.1"/>
</dbReference>
<keyword evidence="6" id="KW-0732">Signal</keyword>
<feature type="domain" description="NlpC/P60" evidence="7">
    <location>
        <begin position="468"/>
        <end position="586"/>
    </location>
</feature>
<feature type="signal peptide" evidence="6">
    <location>
        <begin position="1"/>
        <end position="41"/>
    </location>
</feature>
<proteinExistence type="inferred from homology"/>
<dbReference type="PANTHER" id="PTHR47359:SF3">
    <property type="entry name" value="NLP_P60 DOMAIN-CONTAINING PROTEIN-RELATED"/>
    <property type="match status" value="1"/>
</dbReference>
<evidence type="ECO:0000313" key="9">
    <source>
        <dbReference type="Proteomes" id="UP001234216"/>
    </source>
</evidence>
<dbReference type="GO" id="GO:0008234">
    <property type="term" value="F:cysteine-type peptidase activity"/>
    <property type="evidence" value="ECO:0007669"/>
    <property type="project" value="UniProtKB-KW"/>
</dbReference>
<keyword evidence="3 8" id="KW-0378">Hydrolase</keyword>
<evidence type="ECO:0000313" key="8">
    <source>
        <dbReference type="EMBL" id="MDQ0912663.1"/>
    </source>
</evidence>
<organism evidence="8 9">
    <name type="scientific">Streptomyces canus</name>
    <dbReference type="NCBI Taxonomy" id="58343"/>
    <lineage>
        <taxon>Bacteria</taxon>
        <taxon>Bacillati</taxon>
        <taxon>Actinomycetota</taxon>
        <taxon>Actinomycetes</taxon>
        <taxon>Kitasatosporales</taxon>
        <taxon>Streptomycetaceae</taxon>
        <taxon>Streptomyces</taxon>
        <taxon>Streptomyces aurantiacus group</taxon>
    </lineage>
</organism>
<dbReference type="InterPro" id="IPR038765">
    <property type="entry name" value="Papain-like_cys_pep_sf"/>
</dbReference>